<organism evidence="1 2">
    <name type="scientific">Acuticoccus sediminis</name>
    <dbReference type="NCBI Taxonomy" id="2184697"/>
    <lineage>
        <taxon>Bacteria</taxon>
        <taxon>Pseudomonadati</taxon>
        <taxon>Pseudomonadota</taxon>
        <taxon>Alphaproteobacteria</taxon>
        <taxon>Hyphomicrobiales</taxon>
        <taxon>Amorphaceae</taxon>
        <taxon>Acuticoccus</taxon>
    </lineage>
</organism>
<evidence type="ECO:0000313" key="1">
    <source>
        <dbReference type="EMBL" id="RAI01098.1"/>
    </source>
</evidence>
<dbReference type="EMBL" id="QHHQ01000003">
    <property type="protein sequence ID" value="RAI01098.1"/>
    <property type="molecule type" value="Genomic_DNA"/>
</dbReference>
<name>A0A8B2NZ61_9HYPH</name>
<dbReference type="Proteomes" id="UP000249590">
    <property type="component" value="Unassembled WGS sequence"/>
</dbReference>
<evidence type="ECO:0000313" key="2">
    <source>
        <dbReference type="Proteomes" id="UP000249590"/>
    </source>
</evidence>
<protein>
    <submittedName>
        <fullName evidence="1">Uncharacterized protein</fullName>
    </submittedName>
</protein>
<reference evidence="1 2" key="1">
    <citation type="submission" date="2018-05" db="EMBL/GenBank/DDBJ databases">
        <title>Acuticoccus sediminis sp. nov., isolated from deep-sea sediment of Indian Ocean.</title>
        <authorList>
            <person name="Liu X."/>
            <person name="Lai Q."/>
            <person name="Du Y."/>
            <person name="Sun F."/>
            <person name="Zhang X."/>
            <person name="Wang S."/>
            <person name="Shao Z."/>
        </authorList>
    </citation>
    <scope>NUCLEOTIDE SEQUENCE [LARGE SCALE GENOMIC DNA]</scope>
    <source>
        <strain evidence="1 2">PTG4-2</strain>
    </source>
</reference>
<sequence>MFRERQELLAEDFNNLQGFARNEFDTIAAELLTTDRKWRGFDVTQPSETTLAVGPGSYYVSGQRYAMEVSVTFNFLVNLPVLTQRWVGLVLRANDIDTDIQNRDFLIDVDTGDAEPSSVAMQSARVASLAVVLGTEAAAPTYPILNADQIVIGWVLLGTSGIVTYRSATEYYAASIPELDLRLKDQEAVQSVIGDQVATIRTDLSGVAASVNGLVPRWVVESMASDIALLKERLELESGYAAYGGDRFLDDEESDTDGVSYAAEVQDGVRFPFSSVAESELELENPNENRVHVSNQSGFMIPAFNSVARLSTRNEDTTANPLPLSQYEFATTTYKVMQRSAMRIRAGAGRTPTRNARFWAERPEIEYRRATFIHDGRTYVVPDAYYETTSLTPNPAEQSGLSGTIARLEGYWYDEEPGFSQEMVIDEQIVSGTEVVQTFASGQYGWVIRVDLMVTEKGPAGDITVALMETRDGLPDPDRVITIGTCTHANIKTWVPGNFETYTTVFLDRGLLQPGKRYAFAIRSSGSHKIAMVPDDEFPDGALYVSTASGLELADTQTQVMFELRTCEFKKTTEVVRMKDLSLPAGINDIDICASYVHSPDGSIIPEIRRQGTSEWVPLTKAAALPLSTQPITVNLRLRFVGTKDFMPGIQLNGSRVQVGKLGTAMTWISEAYTVPSTQVVKAKVVLEHFKAADHALSMTVNDNAAAGYEDRVLETAADGVHKRVERTFSWTATEITSAISALTFKMTGSVVATADVFAVEEMTYQTF</sequence>
<dbReference type="AlphaFoldDB" id="A0A8B2NZ61"/>
<comment type="caution">
    <text evidence="1">The sequence shown here is derived from an EMBL/GenBank/DDBJ whole genome shotgun (WGS) entry which is preliminary data.</text>
</comment>
<gene>
    <name evidence="1" type="ORF">DLJ53_17940</name>
</gene>
<accession>A0A8B2NZ61</accession>
<proteinExistence type="predicted"/>
<keyword evidence="2" id="KW-1185">Reference proteome</keyword>